<dbReference type="EMBL" id="BART01025119">
    <property type="protein sequence ID" value="GAG96973.1"/>
    <property type="molecule type" value="Genomic_DNA"/>
</dbReference>
<comment type="caution">
    <text evidence="10">The sequence shown here is derived from an EMBL/GenBank/DDBJ whole genome shotgun (WGS) entry which is preliminary data.</text>
</comment>
<dbReference type="InterPro" id="IPR000868">
    <property type="entry name" value="Isochorismatase-like_dom"/>
</dbReference>
<gene>
    <name evidence="10" type="ORF">S01H4_45164</name>
</gene>
<evidence type="ECO:0000256" key="5">
    <source>
        <dbReference type="ARBA" id="ARBA00037900"/>
    </source>
</evidence>
<evidence type="ECO:0000256" key="6">
    <source>
        <dbReference type="ARBA" id="ARBA00039017"/>
    </source>
</evidence>
<dbReference type="AlphaFoldDB" id="X1CLD5"/>
<evidence type="ECO:0000256" key="1">
    <source>
        <dbReference type="ARBA" id="ARBA00006336"/>
    </source>
</evidence>
<evidence type="ECO:0000256" key="3">
    <source>
        <dbReference type="ARBA" id="ARBA00022723"/>
    </source>
</evidence>
<dbReference type="SUPFAM" id="SSF52499">
    <property type="entry name" value="Isochorismatase-like hydrolases"/>
    <property type="match status" value="1"/>
</dbReference>
<name>X1CLD5_9ZZZZ</name>
<dbReference type="InterPro" id="IPR036380">
    <property type="entry name" value="Isochorismatase-like_sf"/>
</dbReference>
<comment type="similarity">
    <text evidence="1">Belongs to the isochorismatase family.</text>
</comment>
<dbReference type="GO" id="GO:0008936">
    <property type="term" value="F:nicotinamidase activity"/>
    <property type="evidence" value="ECO:0007669"/>
    <property type="project" value="UniProtKB-EC"/>
</dbReference>
<proteinExistence type="inferred from homology"/>
<dbReference type="PANTHER" id="PTHR11080">
    <property type="entry name" value="PYRAZINAMIDASE/NICOTINAMIDASE"/>
    <property type="match status" value="1"/>
</dbReference>
<dbReference type="GO" id="GO:0046872">
    <property type="term" value="F:metal ion binding"/>
    <property type="evidence" value="ECO:0007669"/>
    <property type="project" value="UniProtKB-KW"/>
</dbReference>
<dbReference type="EC" id="3.5.1.19" evidence="6"/>
<dbReference type="GO" id="GO:0019363">
    <property type="term" value="P:pyridine nucleotide biosynthetic process"/>
    <property type="evidence" value="ECO:0007669"/>
    <property type="project" value="UniProtKB-KW"/>
</dbReference>
<dbReference type="Gene3D" id="3.40.50.850">
    <property type="entry name" value="Isochorismatase-like"/>
    <property type="match status" value="1"/>
</dbReference>
<reference evidence="10" key="1">
    <citation type="journal article" date="2014" name="Front. Microbiol.">
        <title>High frequency of phylogenetically diverse reductive dehalogenase-homologous genes in deep subseafloor sedimentary metagenomes.</title>
        <authorList>
            <person name="Kawai M."/>
            <person name="Futagami T."/>
            <person name="Toyoda A."/>
            <person name="Takaki Y."/>
            <person name="Nishi S."/>
            <person name="Hori S."/>
            <person name="Arai W."/>
            <person name="Tsubouchi T."/>
            <person name="Morono Y."/>
            <person name="Uchiyama I."/>
            <person name="Ito T."/>
            <person name="Fujiyama A."/>
            <person name="Inagaki F."/>
            <person name="Takami H."/>
        </authorList>
    </citation>
    <scope>NUCLEOTIDE SEQUENCE</scope>
    <source>
        <strain evidence="10">Expedition CK06-06</strain>
    </source>
</reference>
<protein>
    <recommendedName>
        <fullName evidence="6">nicotinamidase</fullName>
        <ecNumber evidence="6">3.5.1.19</ecNumber>
    </recommendedName>
    <alternativeName>
        <fullName evidence="7">Nicotinamide deamidase</fullName>
    </alternativeName>
</protein>
<feature type="non-terminal residue" evidence="10">
    <location>
        <position position="116"/>
    </location>
</feature>
<evidence type="ECO:0000256" key="4">
    <source>
        <dbReference type="ARBA" id="ARBA00022801"/>
    </source>
</evidence>
<evidence type="ECO:0000256" key="8">
    <source>
        <dbReference type="SAM" id="MobiDB-lite"/>
    </source>
</evidence>
<sequence length="116" mass="12928">MENSYYEKSIKIDVKDALIIIDIQNDFIPGGSLPVEEGDLIIKELNITAKTFKESRGLVVLTQDWHPNNHLSFASNHPGKNPGDEYTSENGAIGPVLWPDHCVQNSQGALFHKDLK</sequence>
<comment type="pathway">
    <text evidence="5">Cofactor biosynthesis; nicotinate biosynthesis; nicotinate from nicotinamide: step 1/1.</text>
</comment>
<feature type="domain" description="Isochorismatase-like" evidence="9">
    <location>
        <begin position="17"/>
        <end position="115"/>
    </location>
</feature>
<keyword evidence="4" id="KW-0378">Hydrolase</keyword>
<evidence type="ECO:0000259" key="9">
    <source>
        <dbReference type="Pfam" id="PF00857"/>
    </source>
</evidence>
<accession>X1CLD5</accession>
<keyword evidence="2" id="KW-0662">Pyridine nucleotide biosynthesis</keyword>
<keyword evidence="3" id="KW-0479">Metal-binding</keyword>
<evidence type="ECO:0000313" key="10">
    <source>
        <dbReference type="EMBL" id="GAG96973.1"/>
    </source>
</evidence>
<evidence type="ECO:0000256" key="2">
    <source>
        <dbReference type="ARBA" id="ARBA00022642"/>
    </source>
</evidence>
<dbReference type="InterPro" id="IPR052347">
    <property type="entry name" value="Isochorismatase_Nicotinamidase"/>
</dbReference>
<dbReference type="Pfam" id="PF00857">
    <property type="entry name" value="Isochorismatase"/>
    <property type="match status" value="1"/>
</dbReference>
<dbReference type="PANTHER" id="PTHR11080:SF2">
    <property type="entry name" value="LD05707P"/>
    <property type="match status" value="1"/>
</dbReference>
<organism evidence="10">
    <name type="scientific">marine sediment metagenome</name>
    <dbReference type="NCBI Taxonomy" id="412755"/>
    <lineage>
        <taxon>unclassified sequences</taxon>
        <taxon>metagenomes</taxon>
        <taxon>ecological metagenomes</taxon>
    </lineage>
</organism>
<evidence type="ECO:0000256" key="7">
    <source>
        <dbReference type="ARBA" id="ARBA00043224"/>
    </source>
</evidence>
<feature type="region of interest" description="Disordered" evidence="8">
    <location>
        <begin position="71"/>
        <end position="90"/>
    </location>
</feature>